<evidence type="ECO:0000256" key="8">
    <source>
        <dbReference type="ARBA" id="ARBA00022792"/>
    </source>
</evidence>
<keyword evidence="9" id="KW-1278">Translocase</keyword>
<dbReference type="PANTHER" id="PTHR42829:SF2">
    <property type="entry name" value="NADH-UBIQUINONE OXIDOREDUCTASE CHAIN 5"/>
    <property type="match status" value="1"/>
</dbReference>
<feature type="transmembrane region" description="Helical" evidence="17">
    <location>
        <begin position="215"/>
        <end position="233"/>
    </location>
</feature>
<evidence type="ECO:0000256" key="12">
    <source>
        <dbReference type="ARBA" id="ARBA00023027"/>
    </source>
</evidence>
<evidence type="ECO:0000259" key="18">
    <source>
        <dbReference type="Pfam" id="PF00361"/>
    </source>
</evidence>
<comment type="function">
    <text evidence="1">Core subunit of the mitochondrial membrane respiratory chain NADH dehydrogenase (Complex I) that is believed to belong to the minimal assembly required for catalysis. Complex I functions in the transfer of electrons from NADH to the respiratory chain. The immediate electron acceptor for the enzyme is believed to be ubiquinone.</text>
</comment>
<proteinExistence type="inferred from homology"/>
<keyword evidence="12 17" id="KW-0520">NAD</keyword>
<feature type="transmembrane region" description="Helical" evidence="17">
    <location>
        <begin position="151"/>
        <end position="172"/>
    </location>
</feature>
<dbReference type="AlphaFoldDB" id="A0A897G093"/>
<feature type="transmembrane region" description="Helical" evidence="17">
    <location>
        <begin position="497"/>
        <end position="515"/>
    </location>
</feature>
<reference evidence="21" key="1">
    <citation type="submission" date="2021-01" db="EMBL/GenBank/DDBJ databases">
        <title>Xenapatidea procincta.</title>
        <authorList>
            <person name="Sun Z."/>
            <person name="Wei M."/>
            <person name="Niu G."/>
        </authorList>
    </citation>
    <scope>NUCLEOTIDE SEQUENCE</scope>
</reference>
<sequence>MFFNICFIMSMGLLMMMLIFFFSGLYFLIFDLNYFIELNIFSLNSSSILMTIYLDWMALIFLSVVLFISCSVIYYSKFYMEGDLNLNRFISLVLMFVFSMMLLIISPNLISILLGWDGLGLVSYCLVIYYQNVKSFNAGMLTVLSNRIGDVFFLISISWMLNFGSWNFIFYMEFMNKNFEMIMIMILVILASFTKSAQIPFSSWLPAAMAAPTPVSSLVHSSTLVTAGVYLLIRFEKSFLLNDYIVSWFLMISILTMFMSGLNANYEYDLKKIIALSTLSQLGLMMSILFLGFSKLAFFHLLTHALFKALLFMCAGVYIHNLNNFQDIRYMGSISMQMPLVSICFNFANLSLCGFPFLAGFYSKDLILEEVFMINYNFFIMVMFFISTFFTVSYTFRLIYFSMISNYKGLTVNFLNDNFWNLNKSLLGLMILVIFMGGVMSWSFFPYPIFINLPLILKIFPLIIIFTGHIFGYWLFSMKLTKLTLMFNFLKNFISMMWFLPIISTTGLIKVPLLMSKKISLEMDQNWTEYLISRGIYNLVKLNSSWMDLMKFYFNFLINLFLIYLVIWWILLIMGI</sequence>
<feature type="transmembrane region" description="Helical" evidence="17">
    <location>
        <begin position="86"/>
        <end position="105"/>
    </location>
</feature>
<evidence type="ECO:0000256" key="13">
    <source>
        <dbReference type="ARBA" id="ARBA00023075"/>
    </source>
</evidence>
<feature type="domain" description="NADH dehydrogenase subunit 5 C-terminal" evidence="20">
    <location>
        <begin position="394"/>
        <end position="574"/>
    </location>
</feature>
<feature type="transmembrane region" description="Helical" evidence="17">
    <location>
        <begin position="297"/>
        <end position="319"/>
    </location>
</feature>
<feature type="domain" description="NADH:quinone oxidoreductase/Mrp antiporter transmembrane" evidence="18">
    <location>
        <begin position="106"/>
        <end position="391"/>
    </location>
</feature>
<organism evidence="21">
    <name type="scientific">Xenapatidea procincta</name>
    <dbReference type="NCBI Taxonomy" id="2803870"/>
    <lineage>
        <taxon>Eukaryota</taxon>
        <taxon>Metazoa</taxon>
        <taxon>Ecdysozoa</taxon>
        <taxon>Arthropoda</taxon>
        <taxon>Hexapoda</taxon>
        <taxon>Insecta</taxon>
        <taxon>Pterygota</taxon>
        <taxon>Neoptera</taxon>
        <taxon>Endopterygota</taxon>
        <taxon>Hymenoptera</taxon>
        <taxon>Tenthredinoidea</taxon>
        <taxon>Tenthredinidae</taxon>
        <taxon>Allantinae</taxon>
        <taxon>Xenapatidea</taxon>
    </lineage>
</organism>
<keyword evidence="8" id="KW-0999">Mitochondrion inner membrane</keyword>
<name>A0A897G093_9HYME</name>
<evidence type="ECO:0000313" key="21">
    <source>
        <dbReference type="EMBL" id="QSF20084.1"/>
    </source>
</evidence>
<feature type="transmembrane region" description="Helical" evidence="17">
    <location>
        <begin position="111"/>
        <end position="130"/>
    </location>
</feature>
<dbReference type="InterPro" id="IPR001750">
    <property type="entry name" value="ND/Mrp_TM"/>
</dbReference>
<feature type="transmembrane region" description="Helical" evidence="17">
    <location>
        <begin position="245"/>
        <end position="266"/>
    </location>
</feature>
<dbReference type="InterPro" id="IPR001516">
    <property type="entry name" value="Proton_antipo_N"/>
</dbReference>
<keyword evidence="10" id="KW-0249">Electron transport</keyword>
<evidence type="ECO:0000256" key="17">
    <source>
        <dbReference type="RuleBase" id="RU003404"/>
    </source>
</evidence>
<evidence type="ECO:0000256" key="15">
    <source>
        <dbReference type="ARBA" id="ARBA00023136"/>
    </source>
</evidence>
<keyword evidence="15 17" id="KW-0472">Membrane</keyword>
<comment type="similarity">
    <text evidence="17">Belongs to the complex I subunit 5 family.</text>
</comment>
<evidence type="ECO:0000256" key="5">
    <source>
        <dbReference type="ARBA" id="ARBA00022448"/>
    </source>
</evidence>
<feature type="transmembrane region" description="Helical" evidence="17">
    <location>
        <begin position="455"/>
        <end position="476"/>
    </location>
</feature>
<keyword evidence="11 17" id="KW-1133">Transmembrane helix</keyword>
<dbReference type="EC" id="7.1.1.2" evidence="3 17"/>
<geneLocation type="mitochondrion" evidence="21"/>
<evidence type="ECO:0000256" key="6">
    <source>
        <dbReference type="ARBA" id="ARBA00022660"/>
    </source>
</evidence>
<evidence type="ECO:0000256" key="10">
    <source>
        <dbReference type="ARBA" id="ARBA00022982"/>
    </source>
</evidence>
<feature type="transmembrane region" description="Helical" evidence="17">
    <location>
        <begin position="56"/>
        <end position="74"/>
    </location>
</feature>
<comment type="catalytic activity">
    <reaction evidence="16 17">
        <text>a ubiquinone + NADH + 5 H(+)(in) = a ubiquinol + NAD(+) + 4 H(+)(out)</text>
        <dbReference type="Rhea" id="RHEA:29091"/>
        <dbReference type="Rhea" id="RHEA-COMP:9565"/>
        <dbReference type="Rhea" id="RHEA-COMP:9566"/>
        <dbReference type="ChEBI" id="CHEBI:15378"/>
        <dbReference type="ChEBI" id="CHEBI:16389"/>
        <dbReference type="ChEBI" id="CHEBI:17976"/>
        <dbReference type="ChEBI" id="CHEBI:57540"/>
        <dbReference type="ChEBI" id="CHEBI:57945"/>
        <dbReference type="EC" id="7.1.1.2"/>
    </reaction>
</comment>
<keyword evidence="7 17" id="KW-0812">Transmembrane</keyword>
<dbReference type="EMBL" id="MW487928">
    <property type="protein sequence ID" value="QSF20084.1"/>
    <property type="molecule type" value="Genomic_DNA"/>
</dbReference>
<dbReference type="GO" id="GO:0005743">
    <property type="term" value="C:mitochondrial inner membrane"/>
    <property type="evidence" value="ECO:0007669"/>
    <property type="project" value="UniProtKB-SubCell"/>
</dbReference>
<dbReference type="GO" id="GO:0008137">
    <property type="term" value="F:NADH dehydrogenase (ubiquinone) activity"/>
    <property type="evidence" value="ECO:0007669"/>
    <property type="project" value="UniProtKB-EC"/>
</dbReference>
<protein>
    <recommendedName>
        <fullName evidence="4 17">NADH-ubiquinone oxidoreductase chain 5</fullName>
        <ecNumber evidence="3 17">7.1.1.2</ecNumber>
    </recommendedName>
</protein>
<dbReference type="PRINTS" id="PR01434">
    <property type="entry name" value="NADHDHGNASE5"/>
</dbReference>
<feature type="transmembrane region" description="Helical" evidence="17">
    <location>
        <begin position="426"/>
        <end position="449"/>
    </location>
</feature>
<feature type="transmembrane region" description="Helical" evidence="17">
    <location>
        <begin position="12"/>
        <end position="36"/>
    </location>
</feature>
<dbReference type="GO" id="GO:0003954">
    <property type="term" value="F:NADH dehydrogenase activity"/>
    <property type="evidence" value="ECO:0007669"/>
    <property type="project" value="TreeGrafter"/>
</dbReference>
<evidence type="ECO:0000256" key="1">
    <source>
        <dbReference type="ARBA" id="ARBA00003257"/>
    </source>
</evidence>
<dbReference type="Pfam" id="PF00361">
    <property type="entry name" value="Proton_antipo_M"/>
    <property type="match status" value="1"/>
</dbReference>
<evidence type="ECO:0000256" key="7">
    <source>
        <dbReference type="ARBA" id="ARBA00022692"/>
    </source>
</evidence>
<dbReference type="Pfam" id="PF06455">
    <property type="entry name" value="NADH5_C"/>
    <property type="match status" value="1"/>
</dbReference>
<keyword evidence="14 17" id="KW-0496">Mitochondrion</keyword>
<evidence type="ECO:0000256" key="4">
    <source>
        <dbReference type="ARBA" id="ARBA00021096"/>
    </source>
</evidence>
<evidence type="ECO:0000256" key="3">
    <source>
        <dbReference type="ARBA" id="ARBA00012944"/>
    </source>
</evidence>
<keyword evidence="6" id="KW-0679">Respiratory chain</keyword>
<evidence type="ECO:0000256" key="9">
    <source>
        <dbReference type="ARBA" id="ARBA00022967"/>
    </source>
</evidence>
<comment type="function">
    <text evidence="17">Core subunit of the mitochondrial membrane respiratory chain NADH dehydrogenase (Complex I) which catalyzes electron transfer from NADH through the respiratory chain, using ubiquinone as an electron acceptor. Essential for the catalytic activity and assembly of complex I.</text>
</comment>
<feature type="transmembrane region" description="Helical" evidence="17">
    <location>
        <begin position="552"/>
        <end position="574"/>
    </location>
</feature>
<comment type="subcellular location">
    <subcellularLocation>
        <location evidence="2">Mitochondrion inner membrane</location>
        <topology evidence="2">Multi-pass membrane protein</topology>
    </subcellularLocation>
</comment>
<feature type="transmembrane region" description="Helical" evidence="17">
    <location>
        <begin position="178"/>
        <end position="194"/>
    </location>
</feature>
<feature type="transmembrane region" description="Helical" evidence="17">
    <location>
        <begin position="273"/>
        <end position="291"/>
    </location>
</feature>
<evidence type="ECO:0000259" key="19">
    <source>
        <dbReference type="Pfam" id="PF00662"/>
    </source>
</evidence>
<evidence type="ECO:0000256" key="11">
    <source>
        <dbReference type="ARBA" id="ARBA00022989"/>
    </source>
</evidence>
<dbReference type="GO" id="GO:0042773">
    <property type="term" value="P:ATP synthesis coupled electron transport"/>
    <property type="evidence" value="ECO:0007669"/>
    <property type="project" value="InterPro"/>
</dbReference>
<accession>A0A897G093</accession>
<keyword evidence="5 17" id="KW-0813">Transport</keyword>
<feature type="transmembrane region" description="Helical" evidence="17">
    <location>
        <begin position="374"/>
        <end position="396"/>
    </location>
</feature>
<keyword evidence="13 17" id="KW-0830">Ubiquinone</keyword>
<dbReference type="GO" id="GO:0015990">
    <property type="term" value="P:electron transport coupled proton transport"/>
    <property type="evidence" value="ECO:0007669"/>
    <property type="project" value="TreeGrafter"/>
</dbReference>
<evidence type="ECO:0000256" key="16">
    <source>
        <dbReference type="ARBA" id="ARBA00049551"/>
    </source>
</evidence>
<gene>
    <name evidence="21" type="primary">ND5</name>
</gene>
<evidence type="ECO:0000256" key="2">
    <source>
        <dbReference type="ARBA" id="ARBA00004448"/>
    </source>
</evidence>
<dbReference type="PANTHER" id="PTHR42829">
    <property type="entry name" value="NADH-UBIQUINONE OXIDOREDUCTASE CHAIN 5"/>
    <property type="match status" value="1"/>
</dbReference>
<evidence type="ECO:0000259" key="20">
    <source>
        <dbReference type="Pfam" id="PF06455"/>
    </source>
</evidence>
<feature type="domain" description="NADH-Ubiquinone oxidoreductase (complex I) chain 5 N-terminal" evidence="19">
    <location>
        <begin position="42"/>
        <end position="89"/>
    </location>
</feature>
<dbReference type="InterPro" id="IPR003945">
    <property type="entry name" value="NU5C-like"/>
</dbReference>
<dbReference type="Pfam" id="PF00662">
    <property type="entry name" value="Proton_antipo_N"/>
    <property type="match status" value="1"/>
</dbReference>
<feature type="transmembrane region" description="Helical" evidence="17">
    <location>
        <begin position="340"/>
        <end position="362"/>
    </location>
</feature>
<dbReference type="InterPro" id="IPR010934">
    <property type="entry name" value="NADH_DH_su5_C"/>
</dbReference>
<evidence type="ECO:0000256" key="14">
    <source>
        <dbReference type="ARBA" id="ARBA00023128"/>
    </source>
</evidence>